<dbReference type="InterPro" id="IPR007685">
    <property type="entry name" value="RelA_SpoT"/>
</dbReference>
<dbReference type="Gene3D" id="1.10.287.860">
    <property type="entry name" value="Nucleotidyltransferase"/>
    <property type="match status" value="1"/>
</dbReference>
<evidence type="ECO:0000313" key="3">
    <source>
        <dbReference type="Proteomes" id="UP001240447"/>
    </source>
</evidence>
<dbReference type="Pfam" id="PF04607">
    <property type="entry name" value="RelA_SpoT"/>
    <property type="match status" value="1"/>
</dbReference>
<keyword evidence="3" id="KW-1185">Reference proteome</keyword>
<dbReference type="CDD" id="cd05399">
    <property type="entry name" value="NT_Rel-Spo_like"/>
    <property type="match status" value="1"/>
</dbReference>
<dbReference type="Gene3D" id="3.30.460.10">
    <property type="entry name" value="Beta Polymerase, domain 2"/>
    <property type="match status" value="1"/>
</dbReference>
<dbReference type="SMART" id="SM00954">
    <property type="entry name" value="RelA_SpoT"/>
    <property type="match status" value="1"/>
</dbReference>
<dbReference type="SUPFAM" id="SSF81301">
    <property type="entry name" value="Nucleotidyltransferase"/>
    <property type="match status" value="1"/>
</dbReference>
<gene>
    <name evidence="2" type="ORF">J2S59_002604</name>
</gene>
<reference evidence="2 3" key="1">
    <citation type="submission" date="2023-07" db="EMBL/GenBank/DDBJ databases">
        <title>Sequencing the genomes of 1000 actinobacteria strains.</title>
        <authorList>
            <person name="Klenk H.-P."/>
        </authorList>
    </citation>
    <scope>NUCLEOTIDE SEQUENCE [LARGE SCALE GENOMIC DNA]</scope>
    <source>
        <strain evidence="2 3">GD13</strain>
    </source>
</reference>
<dbReference type="Proteomes" id="UP001240447">
    <property type="component" value="Unassembled WGS sequence"/>
</dbReference>
<dbReference type="InterPro" id="IPR043519">
    <property type="entry name" value="NT_sf"/>
</dbReference>
<name>A0ABT9NRV7_9ACTN</name>
<dbReference type="EMBL" id="JAUSQM010000001">
    <property type="protein sequence ID" value="MDP9822795.1"/>
    <property type="molecule type" value="Genomic_DNA"/>
</dbReference>
<dbReference type="InterPro" id="IPR052366">
    <property type="entry name" value="GTP_Pyrophosphokinase"/>
</dbReference>
<evidence type="ECO:0000313" key="2">
    <source>
        <dbReference type="EMBL" id="MDP9822795.1"/>
    </source>
</evidence>
<accession>A0ABT9NRV7</accession>
<dbReference type="PANTHER" id="PTHR47837">
    <property type="entry name" value="GTP PYROPHOSPHOKINASE YJBM"/>
    <property type="match status" value="1"/>
</dbReference>
<evidence type="ECO:0000259" key="1">
    <source>
        <dbReference type="SMART" id="SM00954"/>
    </source>
</evidence>
<organism evidence="2 3">
    <name type="scientific">Nocardioides massiliensis</name>
    <dbReference type="NCBI Taxonomy" id="1325935"/>
    <lineage>
        <taxon>Bacteria</taxon>
        <taxon>Bacillati</taxon>
        <taxon>Actinomycetota</taxon>
        <taxon>Actinomycetes</taxon>
        <taxon>Propionibacteriales</taxon>
        <taxon>Nocardioidaceae</taxon>
        <taxon>Nocardioides</taxon>
    </lineage>
</organism>
<dbReference type="GO" id="GO:0008728">
    <property type="term" value="F:GTP diphosphokinase activity"/>
    <property type="evidence" value="ECO:0007669"/>
    <property type="project" value="UniProtKB-EC"/>
</dbReference>
<keyword evidence="2" id="KW-0808">Transferase</keyword>
<dbReference type="PANTHER" id="PTHR47837:SF2">
    <property type="entry name" value="GTP PYROPHOSPHOKINASE YWAC"/>
    <property type="match status" value="1"/>
</dbReference>
<feature type="domain" description="RelA/SpoT" evidence="1">
    <location>
        <begin position="61"/>
        <end position="184"/>
    </location>
</feature>
<comment type="caution">
    <text evidence="2">The sequence shown here is derived from an EMBL/GenBank/DDBJ whole genome shotgun (WGS) entry which is preliminary data.</text>
</comment>
<protein>
    <submittedName>
        <fullName evidence="2">GTP pyrophosphokinase</fullName>
        <ecNumber evidence="2">2.7.6.5</ecNumber>
    </submittedName>
</protein>
<sequence>MEDASSTAMPSLDDLVQLRAEFSRFMLQYQFGIEEVKTKIEILRLEFIHLHAHNPIEHVAARLKSSESLIAKVSRKGLDPSFEAISASITDIAGLRIVCSFVSDVYRVAEMLSRQSDITVLETKDYISAPKPNGYRSLHLLVQVPVFLSDETLAVTVELQLRTVAMDFWASLEHKIHYKYDHHLPTEVRKDLEASARTAAELDTIMEHLHQQVHGDGESAPPRRGSAIPTDAVLAQFLRIRAARSGPPSP</sequence>
<dbReference type="EC" id="2.7.6.5" evidence="2"/>
<proteinExistence type="predicted"/>